<dbReference type="EMBL" id="CP059399">
    <property type="protein sequence ID" value="QLY29448.1"/>
    <property type="molecule type" value="Genomic_DNA"/>
</dbReference>
<protein>
    <recommendedName>
        <fullName evidence="3">Excreted virulence factor EspC (Type VII ESX diderm)</fullName>
    </recommendedName>
</protein>
<evidence type="ECO:0000313" key="1">
    <source>
        <dbReference type="EMBL" id="QLY29448.1"/>
    </source>
</evidence>
<reference evidence="1 2" key="1">
    <citation type="submission" date="2020-07" db="EMBL/GenBank/DDBJ databases">
        <authorList>
            <person name="Zhuang K."/>
            <person name="Ran Y."/>
        </authorList>
    </citation>
    <scope>NUCLEOTIDE SEQUENCE [LARGE SCALE GENOMIC DNA]</scope>
    <source>
        <strain evidence="1 2">WCH-YHL-001</strain>
    </source>
</reference>
<keyword evidence="2" id="KW-1185">Reference proteome</keyword>
<accession>A0A7D6Z8B0</accession>
<dbReference type="RefSeq" id="WP_181580652.1">
    <property type="nucleotide sequence ID" value="NZ_CP059399.1"/>
</dbReference>
<proteinExistence type="predicted"/>
<evidence type="ECO:0000313" key="2">
    <source>
        <dbReference type="Proteomes" id="UP000515512"/>
    </source>
</evidence>
<sequence length="371" mass="39477">MDNFTVDLPSLAGFTLDLQDLSTNFSSNAAQLLSAVSLPTGSSGLMGTLSQSFETFHTALSTAHSSDVTAVDTLGTKLTDAQRGYRSVDDGSASTISTLLTGDNGSTIAFDETIKRFSALQLPTLPTIDDATYTLRNVVTASANAVAPFDDALSAAIGIKPAANYLTPLASDWESLQVIGRTIGQLSINDFVASQNLSTGIQWLQGFWTKDASQAFGESARGLWQSVWRRSDDLDAVSRIVEYGGACIERLVYNQSVGLAAAVTQPMSFLGFTLPLGSWAQVIDSPMRDSMKSEITTAAEALKTSADARHTAITTIVDTISTALNYSNGREIPAFNATDFEIPEKMVAGTSAQRYGFGSQVWWEVQVASAS</sequence>
<name>A0A7D6Z8B0_9NOCA</name>
<organism evidence="1 2">
    <name type="scientific">Nocardia huaxiensis</name>
    <dbReference type="NCBI Taxonomy" id="2755382"/>
    <lineage>
        <taxon>Bacteria</taxon>
        <taxon>Bacillati</taxon>
        <taxon>Actinomycetota</taxon>
        <taxon>Actinomycetes</taxon>
        <taxon>Mycobacteriales</taxon>
        <taxon>Nocardiaceae</taxon>
        <taxon>Nocardia</taxon>
    </lineage>
</organism>
<dbReference type="Proteomes" id="UP000515512">
    <property type="component" value="Chromosome"/>
</dbReference>
<dbReference type="KEGG" id="nhu:H0264_29950"/>
<evidence type="ECO:0008006" key="3">
    <source>
        <dbReference type="Google" id="ProtNLM"/>
    </source>
</evidence>
<gene>
    <name evidence="1" type="ORF">H0264_29950</name>
</gene>
<dbReference type="AlphaFoldDB" id="A0A7D6Z8B0"/>